<evidence type="ECO:0000313" key="2">
    <source>
        <dbReference type="EMBL" id="CAB4589721.1"/>
    </source>
</evidence>
<name>A0A6J6FLP5_9ZZZZ</name>
<protein>
    <submittedName>
        <fullName evidence="2">Unannotated protein</fullName>
    </submittedName>
</protein>
<reference evidence="2" key="1">
    <citation type="submission" date="2020-05" db="EMBL/GenBank/DDBJ databases">
        <authorList>
            <person name="Chiriac C."/>
            <person name="Salcher M."/>
            <person name="Ghai R."/>
            <person name="Kavagutti S V."/>
        </authorList>
    </citation>
    <scope>NUCLEOTIDE SEQUENCE</scope>
</reference>
<feature type="region of interest" description="Disordered" evidence="1">
    <location>
        <begin position="317"/>
        <end position="375"/>
    </location>
</feature>
<gene>
    <name evidence="2" type="ORF">UFOPK1493_03675</name>
</gene>
<sequence length="375" mass="38530">MIVAPRMTSAMKLATTGATLMSGRRTGRSARDDCGSQAATAISSRATTRNSVVPVGVGGGVAANEPTWTPSSRSTCSERRSATSIAVAASTVSPADRVGRYRIADTVATATASSSTSAPTIIRASRAVSDSTLSASADPCHRVARPAHAPSTITTPSRRSLRLAPVVAERPTTATATVRSRTPPTQITFDVRSQPIGSSHTCQASAVTSTPTAVVSSVQAKRRWRSVQTSPASRTAVAAAAAASSGRGVSIPSPTPVTTAVTTVAATTIAASRTMIVPRRCIDANASGSAWRWACVRSTTCRARASRRAPLRALRVARSSTDANRSNGSTRSPGSSRSPGSPAWPPCTAAGSSVTTSGVSPAAREARRRMCSRSW</sequence>
<feature type="compositionally biased region" description="Polar residues" evidence="1">
    <location>
        <begin position="350"/>
        <end position="359"/>
    </location>
</feature>
<evidence type="ECO:0000256" key="1">
    <source>
        <dbReference type="SAM" id="MobiDB-lite"/>
    </source>
</evidence>
<organism evidence="2">
    <name type="scientific">freshwater metagenome</name>
    <dbReference type="NCBI Taxonomy" id="449393"/>
    <lineage>
        <taxon>unclassified sequences</taxon>
        <taxon>metagenomes</taxon>
        <taxon>ecological metagenomes</taxon>
    </lineage>
</organism>
<accession>A0A6J6FLP5</accession>
<feature type="compositionally biased region" description="Basic residues" evidence="1">
    <location>
        <begin position="366"/>
        <end position="375"/>
    </location>
</feature>
<proteinExistence type="predicted"/>
<feature type="compositionally biased region" description="Low complexity" evidence="1">
    <location>
        <begin position="317"/>
        <end position="341"/>
    </location>
</feature>
<dbReference type="AlphaFoldDB" id="A0A6J6FLP5"/>
<dbReference type="EMBL" id="CAEZSR010000220">
    <property type="protein sequence ID" value="CAB4589721.1"/>
    <property type="molecule type" value="Genomic_DNA"/>
</dbReference>